<dbReference type="RefSeq" id="WP_161825846.1">
    <property type="nucleotide sequence ID" value="NZ_WVIC01000025.1"/>
</dbReference>
<reference evidence="1" key="1">
    <citation type="submission" date="2019-12" db="EMBL/GenBank/DDBJ databases">
        <title>High-Quality draft genome sequences of three cyanobacteria isolated from the limestone walls of the Old Cathedral of Coimbra.</title>
        <authorList>
            <person name="Tiago I."/>
            <person name="Soares F."/>
            <person name="Portugal A."/>
        </authorList>
    </citation>
    <scope>NUCLEOTIDE SEQUENCE [LARGE SCALE GENOMIC DNA]</scope>
    <source>
        <strain evidence="1">C</strain>
    </source>
</reference>
<accession>A0A8K1ZYX1</accession>
<evidence type="ECO:0000313" key="2">
    <source>
        <dbReference type="Proteomes" id="UP000607397"/>
    </source>
</evidence>
<proteinExistence type="predicted"/>
<dbReference type="GO" id="GO:0016787">
    <property type="term" value="F:hydrolase activity"/>
    <property type="evidence" value="ECO:0007669"/>
    <property type="project" value="UniProtKB-KW"/>
</dbReference>
<dbReference type="InterPro" id="IPR023214">
    <property type="entry name" value="HAD_sf"/>
</dbReference>
<dbReference type="Proteomes" id="UP000607397">
    <property type="component" value="Unassembled WGS sequence"/>
</dbReference>
<keyword evidence="2" id="KW-1185">Reference proteome</keyword>
<protein>
    <submittedName>
        <fullName evidence="1">TIGR01548 family HAD-type hydrolase</fullName>
    </submittedName>
</protein>
<dbReference type="EMBL" id="WVIC01000025">
    <property type="protein sequence ID" value="NCJ07368.1"/>
    <property type="molecule type" value="Genomic_DNA"/>
</dbReference>
<dbReference type="Gene3D" id="3.40.50.1000">
    <property type="entry name" value="HAD superfamily/HAD-like"/>
    <property type="match status" value="1"/>
</dbReference>
<gene>
    <name evidence="1" type="ORF">GS597_12790</name>
</gene>
<dbReference type="NCBIfam" id="TIGR01548">
    <property type="entry name" value="HAD-SF-IA-hyp1"/>
    <property type="match status" value="1"/>
</dbReference>
<organism evidence="1 2">
    <name type="scientific">Petrachloros mirabilis ULC683</name>
    <dbReference type="NCBI Taxonomy" id="2781853"/>
    <lineage>
        <taxon>Bacteria</taxon>
        <taxon>Bacillati</taxon>
        <taxon>Cyanobacteriota</taxon>
        <taxon>Cyanophyceae</taxon>
        <taxon>Synechococcales</taxon>
        <taxon>Petrachlorosaceae</taxon>
        <taxon>Petrachloros</taxon>
        <taxon>Petrachloros mirabilis</taxon>
    </lineage>
</organism>
<keyword evidence="1" id="KW-0378">Hydrolase</keyword>
<dbReference type="InterPro" id="IPR036412">
    <property type="entry name" value="HAD-like_sf"/>
</dbReference>
<dbReference type="SUPFAM" id="SSF56784">
    <property type="entry name" value="HAD-like"/>
    <property type="match status" value="1"/>
</dbReference>
<name>A0A8K1ZYX1_9CYAN</name>
<comment type="caution">
    <text evidence="1">The sequence shown here is derived from an EMBL/GenBank/DDBJ whole genome shotgun (WGS) entry which is preliminary data.</text>
</comment>
<evidence type="ECO:0000313" key="1">
    <source>
        <dbReference type="EMBL" id="NCJ07368.1"/>
    </source>
</evidence>
<sequence>MPAAIVVFDIDGVVRDVAGSYRRAIADTVNQFTQGQYCPTLEDIDLLKQEGIWNNDWKASQELIYRYFEAQNRPRESVALDYDQLVTFFQSRYRGENFTGYIQNEPLLMSTVYLEGLTQADIAWGFFSGATRGSAQYVLSQRMGLVNPILVAMEDAPSKPDPTGLIATINQLVSVPESEPALGATPEIPIFYVGDTVADLQTVAQARQQYPSWQWVGVGVIPPHVQDRAAYGQRLQRVGAIAVLDQVEALTPELIFSLGSA</sequence>
<dbReference type="Pfam" id="PF00702">
    <property type="entry name" value="Hydrolase"/>
    <property type="match status" value="1"/>
</dbReference>
<dbReference type="AlphaFoldDB" id="A0A8K1ZYX1"/>
<dbReference type="InterPro" id="IPR006438">
    <property type="entry name" value="HAD-SF_TIGR01548"/>
</dbReference>